<keyword evidence="3" id="KW-1185">Reference proteome</keyword>
<dbReference type="PANTHER" id="PTHR35896:SF3">
    <property type="entry name" value="MAJOR FACILITATOR SUPERFAMILY TRANSPORTER"/>
    <property type="match status" value="1"/>
</dbReference>
<comment type="caution">
    <text evidence="2">The sequence shown here is derived from an EMBL/GenBank/DDBJ whole genome shotgun (WGS) entry which is preliminary data.</text>
</comment>
<keyword evidence="1" id="KW-0812">Transmembrane</keyword>
<sequence length="236" mass="26904">MMAYPGKPKYTLLSRMYGERNADKGEEDAPFISTGNGTSRHRIRTSRIQLGLQIGTFFFTAVILVLYFINGSSFLKYHSVSGDGVLPVGMSRVNPSTAHKLQPCGLDSETAKANGCIFDLMTMAWLHRDCYDDELSEEFLEVASEPFFYDMEGTKPVKDYQELSEVKVMVWTTRKYHIFHCSYGWRMMHRSLLRGGVLESGLSSYHHTEHCTDQLMNQTASFDTVMTRINIDFPDC</sequence>
<evidence type="ECO:0000256" key="1">
    <source>
        <dbReference type="SAM" id="Phobius"/>
    </source>
</evidence>
<keyword evidence="1" id="KW-0472">Membrane</keyword>
<dbReference type="Proteomes" id="UP000710849">
    <property type="component" value="Unassembled WGS sequence"/>
</dbReference>
<reference evidence="2 3" key="1">
    <citation type="journal article" date="2020" name="Genome Biol. Evol.">
        <title>Comparative genomics of Sclerotiniaceae.</title>
        <authorList>
            <person name="Valero Jimenez C.A."/>
            <person name="Steentjes M."/>
            <person name="Scholten O.E."/>
            <person name="Van Kan J.A.L."/>
        </authorList>
    </citation>
    <scope>NUCLEOTIDE SEQUENCE [LARGE SCALE GENOMIC DNA]</scope>
    <source>
        <strain evidence="2 3">MUCL 94</strain>
    </source>
</reference>
<dbReference type="RefSeq" id="XP_038737761.1">
    <property type="nucleotide sequence ID" value="XM_038871860.1"/>
</dbReference>
<evidence type="ECO:0000313" key="3">
    <source>
        <dbReference type="Proteomes" id="UP000710849"/>
    </source>
</evidence>
<organism evidence="2 3">
    <name type="scientific">Botrytis byssoidea</name>
    <dbReference type="NCBI Taxonomy" id="139641"/>
    <lineage>
        <taxon>Eukaryota</taxon>
        <taxon>Fungi</taxon>
        <taxon>Dikarya</taxon>
        <taxon>Ascomycota</taxon>
        <taxon>Pezizomycotina</taxon>
        <taxon>Leotiomycetes</taxon>
        <taxon>Helotiales</taxon>
        <taxon>Sclerotiniaceae</taxon>
        <taxon>Botrytis</taxon>
    </lineage>
</organism>
<name>A0A9P5IUC0_9HELO</name>
<proteinExistence type="predicted"/>
<dbReference type="EMBL" id="RCSW01000002">
    <property type="protein sequence ID" value="KAF7953951.1"/>
    <property type="molecule type" value="Genomic_DNA"/>
</dbReference>
<feature type="transmembrane region" description="Helical" evidence="1">
    <location>
        <begin position="50"/>
        <end position="69"/>
    </location>
</feature>
<dbReference type="PANTHER" id="PTHR35896">
    <property type="entry name" value="IG-LIKE DOMAIN-CONTAINING PROTEIN"/>
    <property type="match status" value="1"/>
</dbReference>
<evidence type="ECO:0000313" key="2">
    <source>
        <dbReference type="EMBL" id="KAF7953951.1"/>
    </source>
</evidence>
<dbReference type="AlphaFoldDB" id="A0A9P5IUC0"/>
<keyword evidence="1" id="KW-1133">Transmembrane helix</keyword>
<dbReference type="GeneID" id="62144938"/>
<dbReference type="InterPro" id="IPR053008">
    <property type="entry name" value="Phomopsin_biosynth_assoc"/>
</dbReference>
<protein>
    <submittedName>
        <fullName evidence="2">Uncharacterized protein</fullName>
    </submittedName>
</protein>
<accession>A0A9P5IUC0</accession>
<gene>
    <name evidence="2" type="ORF">EAE97_001349</name>
</gene>